<organism evidence="1 2">
    <name type="scientific">Trichobilharzia regenti</name>
    <name type="common">Nasal bird schistosome</name>
    <dbReference type="NCBI Taxonomy" id="157069"/>
    <lineage>
        <taxon>Eukaryota</taxon>
        <taxon>Metazoa</taxon>
        <taxon>Spiralia</taxon>
        <taxon>Lophotrochozoa</taxon>
        <taxon>Platyhelminthes</taxon>
        <taxon>Trematoda</taxon>
        <taxon>Digenea</taxon>
        <taxon>Strigeidida</taxon>
        <taxon>Schistosomatoidea</taxon>
        <taxon>Schistosomatidae</taxon>
        <taxon>Trichobilharzia</taxon>
    </lineage>
</organism>
<protein>
    <submittedName>
        <fullName evidence="2">Uncharacterized protein</fullName>
    </submittedName>
</protein>
<dbReference type="AlphaFoldDB" id="A0AA85JW69"/>
<keyword evidence="1" id="KW-1185">Reference proteome</keyword>
<reference evidence="1" key="1">
    <citation type="submission" date="2022-06" db="EMBL/GenBank/DDBJ databases">
        <authorList>
            <person name="Berger JAMES D."/>
            <person name="Berger JAMES D."/>
        </authorList>
    </citation>
    <scope>NUCLEOTIDE SEQUENCE [LARGE SCALE GENOMIC DNA]</scope>
</reference>
<accession>A0AA85JW69</accession>
<name>A0AA85JW69_TRIRE</name>
<evidence type="ECO:0000313" key="2">
    <source>
        <dbReference type="WBParaSite" id="TREG1_40430.1"/>
    </source>
</evidence>
<dbReference type="WBParaSite" id="TREG1_40430.1">
    <property type="protein sequence ID" value="TREG1_40430.1"/>
    <property type="gene ID" value="TREG1_40430"/>
</dbReference>
<proteinExistence type="predicted"/>
<dbReference type="Proteomes" id="UP000050795">
    <property type="component" value="Unassembled WGS sequence"/>
</dbReference>
<sequence>MQLSIRGRTLLRTSLRLLKVMMRLAFCDYGCLCPVSRVKQQHMVSNSEIKHIVPDEEGKLINEVVRLHRLKWLRHVLCIPTYRLQQLILAGIGLLARNLGWSERNTASIHEAYVC</sequence>
<reference evidence="2" key="2">
    <citation type="submission" date="2023-11" db="UniProtKB">
        <authorList>
            <consortium name="WormBaseParasite"/>
        </authorList>
    </citation>
    <scope>IDENTIFICATION</scope>
</reference>
<evidence type="ECO:0000313" key="1">
    <source>
        <dbReference type="Proteomes" id="UP000050795"/>
    </source>
</evidence>